<dbReference type="InterPro" id="IPR001902">
    <property type="entry name" value="SLC26A/SulP_fam"/>
</dbReference>
<feature type="transmembrane region" description="Helical" evidence="5">
    <location>
        <begin position="184"/>
        <end position="202"/>
    </location>
</feature>
<feature type="domain" description="STAS" evidence="6">
    <location>
        <begin position="459"/>
        <end position="572"/>
    </location>
</feature>
<protein>
    <submittedName>
        <fullName evidence="7">Sulfate permease</fullName>
    </submittedName>
</protein>
<proteinExistence type="predicted"/>
<feature type="transmembrane region" description="Helical" evidence="5">
    <location>
        <begin position="349"/>
        <end position="369"/>
    </location>
</feature>
<gene>
    <name evidence="7" type="primary">sulP</name>
    <name evidence="7" type="ORF">E0D97_16580</name>
</gene>
<sequence length="586" mass="62238">MKTGLRNAVAKRLPILEWSRDYGRATFGSDMLAAVIVTIMLIPQSLAYALLAGLPAEMGIYASIAPIILYAIFGTSRALAVGPVAVVSLMTAAAVGNLAEQGTPEYITAAITLAFMSGAFLVALGLFRLGFLANFLSHPVIAGFITASGIIIAASQLKHILGVPASGHTLVELVASLWENLSQINWITVAIGVPAAAALFWVRKGLKPLLIAWGLGPRLADVLSKAGPVAVVAITTLIAWLFSLDEMGVKTVGTVPQGLPPLTAPSFSPDLWASLIGSAVLISIIGFVESVSVAQTLAAKKRQRIDPDQELIGLGMANIGGAFSGGYPVTGGFARSVVNFDAGAATPAAGAFTAIGLLLASLFLTPLLYYLPQATLAATIIVAVLSLVDFSILRKTWTYSRADFAAVSATILATLGLGVEIGVTIGVALSVLIHLYRTSKPHMAVVGQVPGTEHYRNVRRHEVMTDENILAVRVDESLYFANARYLEDRIYDMVAARPAVTDVILMCPAVNEIDMSALESLEAINDRLKALDVRFHLSEIKGPVMDRLRRSNFFHHLTGKVFLSQHQAMTAIKRQNVAEPLPVSAE</sequence>
<comment type="subcellular location">
    <subcellularLocation>
        <location evidence="1">Membrane</location>
        <topology evidence="1">Multi-pass membrane protein</topology>
    </subcellularLocation>
</comment>
<evidence type="ECO:0000256" key="4">
    <source>
        <dbReference type="ARBA" id="ARBA00023136"/>
    </source>
</evidence>
<dbReference type="EMBL" id="SJST01000008">
    <property type="protein sequence ID" value="TCD11944.1"/>
    <property type="molecule type" value="Genomic_DNA"/>
</dbReference>
<evidence type="ECO:0000256" key="1">
    <source>
        <dbReference type="ARBA" id="ARBA00004141"/>
    </source>
</evidence>
<dbReference type="PANTHER" id="PTHR11814">
    <property type="entry name" value="SULFATE TRANSPORTER"/>
    <property type="match status" value="1"/>
</dbReference>
<feature type="transmembrane region" description="Helical" evidence="5">
    <location>
        <begin position="49"/>
        <end position="73"/>
    </location>
</feature>
<dbReference type="SUPFAM" id="SSF52091">
    <property type="entry name" value="SpoIIaa-like"/>
    <property type="match status" value="1"/>
</dbReference>
<dbReference type="Proteomes" id="UP000291301">
    <property type="component" value="Unassembled WGS sequence"/>
</dbReference>
<evidence type="ECO:0000256" key="3">
    <source>
        <dbReference type="ARBA" id="ARBA00022989"/>
    </source>
</evidence>
<dbReference type="GO" id="GO:0016020">
    <property type="term" value="C:membrane"/>
    <property type="evidence" value="ECO:0007669"/>
    <property type="project" value="UniProtKB-SubCell"/>
</dbReference>
<evidence type="ECO:0000313" key="7">
    <source>
        <dbReference type="EMBL" id="TCD11944.1"/>
    </source>
</evidence>
<organism evidence="7 8">
    <name type="scientific">Oricola cellulosilytica</name>
    <dbReference type="NCBI Taxonomy" id="1429082"/>
    <lineage>
        <taxon>Bacteria</taxon>
        <taxon>Pseudomonadati</taxon>
        <taxon>Pseudomonadota</taxon>
        <taxon>Alphaproteobacteria</taxon>
        <taxon>Hyphomicrobiales</taxon>
        <taxon>Ahrensiaceae</taxon>
        <taxon>Oricola</taxon>
    </lineage>
</organism>
<dbReference type="NCBIfam" id="TIGR00815">
    <property type="entry name" value="sulP"/>
    <property type="match status" value="1"/>
</dbReference>
<feature type="transmembrane region" description="Helical" evidence="5">
    <location>
        <begin position="311"/>
        <end position="329"/>
    </location>
</feature>
<evidence type="ECO:0000256" key="5">
    <source>
        <dbReference type="SAM" id="Phobius"/>
    </source>
</evidence>
<accession>A0A4R0P7R0</accession>
<feature type="transmembrane region" description="Helical" evidence="5">
    <location>
        <begin position="222"/>
        <end position="242"/>
    </location>
</feature>
<dbReference type="InterPro" id="IPR002645">
    <property type="entry name" value="STAS_dom"/>
</dbReference>
<comment type="caution">
    <text evidence="7">The sequence shown here is derived from an EMBL/GenBank/DDBJ whole genome shotgun (WGS) entry which is preliminary data.</text>
</comment>
<feature type="transmembrane region" description="Helical" evidence="5">
    <location>
        <begin position="106"/>
        <end position="129"/>
    </location>
</feature>
<dbReference type="CDD" id="cd07042">
    <property type="entry name" value="STAS_SulP_like_sulfate_transporter"/>
    <property type="match status" value="1"/>
</dbReference>
<keyword evidence="4 5" id="KW-0472">Membrane</keyword>
<reference evidence="7 8" key="1">
    <citation type="journal article" date="2015" name="Antonie Van Leeuwenhoek">
        <title>Oricola cellulosilytica gen. nov., sp. nov., a cellulose-degrading bacterium of the family Phyllobacteriaceae isolated from surface seashore water, and emended descriptions of Mesorhizobium loti and Phyllobacterium myrsinacearum.</title>
        <authorList>
            <person name="Hameed A."/>
            <person name="Shahina M."/>
            <person name="Lai W.A."/>
            <person name="Lin S.Y."/>
            <person name="Young L.S."/>
            <person name="Liu Y.C."/>
            <person name="Hsu Y.H."/>
            <person name="Young C.C."/>
        </authorList>
    </citation>
    <scope>NUCLEOTIDE SEQUENCE [LARGE SCALE GENOMIC DNA]</scope>
    <source>
        <strain evidence="7 8">KCTC 52183</strain>
    </source>
</reference>
<dbReference type="InterPro" id="IPR011547">
    <property type="entry name" value="SLC26A/SulP_dom"/>
</dbReference>
<feature type="transmembrane region" description="Helical" evidence="5">
    <location>
        <begin position="405"/>
        <end position="433"/>
    </location>
</feature>
<dbReference type="Pfam" id="PF01740">
    <property type="entry name" value="STAS"/>
    <property type="match status" value="1"/>
</dbReference>
<keyword evidence="2 5" id="KW-0812">Transmembrane</keyword>
<dbReference type="PROSITE" id="PS50801">
    <property type="entry name" value="STAS"/>
    <property type="match status" value="1"/>
</dbReference>
<dbReference type="OrthoDB" id="9769739at2"/>
<feature type="transmembrane region" description="Helical" evidence="5">
    <location>
        <begin position="135"/>
        <end position="153"/>
    </location>
</feature>
<dbReference type="InterPro" id="IPR036513">
    <property type="entry name" value="STAS_dom_sf"/>
</dbReference>
<evidence type="ECO:0000259" key="6">
    <source>
        <dbReference type="PROSITE" id="PS50801"/>
    </source>
</evidence>
<evidence type="ECO:0000256" key="2">
    <source>
        <dbReference type="ARBA" id="ARBA00022692"/>
    </source>
</evidence>
<dbReference type="GO" id="GO:0055085">
    <property type="term" value="P:transmembrane transport"/>
    <property type="evidence" value="ECO:0007669"/>
    <property type="project" value="InterPro"/>
</dbReference>
<evidence type="ECO:0000313" key="8">
    <source>
        <dbReference type="Proteomes" id="UP000291301"/>
    </source>
</evidence>
<name>A0A4R0P7R0_9HYPH</name>
<feature type="transmembrane region" description="Helical" evidence="5">
    <location>
        <begin position="271"/>
        <end position="299"/>
    </location>
</feature>
<dbReference type="AlphaFoldDB" id="A0A4R0P7R0"/>
<keyword evidence="8" id="KW-1185">Reference proteome</keyword>
<dbReference type="Gene3D" id="3.30.750.24">
    <property type="entry name" value="STAS domain"/>
    <property type="match status" value="1"/>
</dbReference>
<feature type="transmembrane region" description="Helical" evidence="5">
    <location>
        <begin position="376"/>
        <end position="393"/>
    </location>
</feature>
<keyword evidence="3 5" id="KW-1133">Transmembrane helix</keyword>
<dbReference type="RefSeq" id="WP_131571078.1">
    <property type="nucleotide sequence ID" value="NZ_JAINFK010000007.1"/>
</dbReference>
<dbReference type="Pfam" id="PF00916">
    <property type="entry name" value="Sulfate_transp"/>
    <property type="match status" value="1"/>
</dbReference>